<dbReference type="InterPro" id="IPR029058">
    <property type="entry name" value="AB_hydrolase_fold"/>
</dbReference>
<comment type="caution">
    <text evidence="2">The sequence shown here is derived from an EMBL/GenBank/DDBJ whole genome shotgun (WGS) entry which is preliminary data.</text>
</comment>
<evidence type="ECO:0000313" key="3">
    <source>
        <dbReference type="Proteomes" id="UP000541969"/>
    </source>
</evidence>
<dbReference type="PANTHER" id="PTHR43798">
    <property type="entry name" value="MONOACYLGLYCEROL LIPASE"/>
    <property type="match status" value="1"/>
</dbReference>
<dbReference type="Pfam" id="PF12697">
    <property type="entry name" value="Abhydrolase_6"/>
    <property type="match status" value="1"/>
</dbReference>
<dbReference type="GO" id="GO:0003824">
    <property type="term" value="F:catalytic activity"/>
    <property type="evidence" value="ECO:0007669"/>
    <property type="project" value="UniProtKB-ARBA"/>
</dbReference>
<protein>
    <submittedName>
        <fullName evidence="2">Pimeloyl-ACP methyl ester carboxylesterase</fullName>
    </submittedName>
</protein>
<dbReference type="SUPFAM" id="SSF53474">
    <property type="entry name" value="alpha/beta-Hydrolases"/>
    <property type="match status" value="1"/>
</dbReference>
<dbReference type="EMBL" id="JACBZT010000001">
    <property type="protein sequence ID" value="NYJ05573.1"/>
    <property type="molecule type" value="Genomic_DNA"/>
</dbReference>
<name>A0A853CHR7_9ACTN</name>
<dbReference type="PANTHER" id="PTHR43798:SF33">
    <property type="entry name" value="HYDROLASE, PUTATIVE (AFU_ORTHOLOGUE AFUA_2G14860)-RELATED"/>
    <property type="match status" value="1"/>
</dbReference>
<organism evidence="2 3">
    <name type="scientific">Petropleomorpha daqingensis</name>
    <dbReference type="NCBI Taxonomy" id="2026353"/>
    <lineage>
        <taxon>Bacteria</taxon>
        <taxon>Bacillati</taxon>
        <taxon>Actinomycetota</taxon>
        <taxon>Actinomycetes</taxon>
        <taxon>Geodermatophilales</taxon>
        <taxon>Geodermatophilaceae</taxon>
        <taxon>Petropleomorpha</taxon>
    </lineage>
</organism>
<dbReference type="InterPro" id="IPR000073">
    <property type="entry name" value="AB_hydrolase_1"/>
</dbReference>
<dbReference type="AlphaFoldDB" id="A0A853CHR7"/>
<accession>A0A853CHR7</accession>
<keyword evidence="3" id="KW-1185">Reference proteome</keyword>
<feature type="domain" description="AB hydrolase-1" evidence="1">
    <location>
        <begin position="19"/>
        <end position="242"/>
    </location>
</feature>
<gene>
    <name evidence="2" type="ORF">GGQ55_001851</name>
</gene>
<evidence type="ECO:0000259" key="1">
    <source>
        <dbReference type="Pfam" id="PF12697"/>
    </source>
</evidence>
<dbReference type="InterPro" id="IPR050266">
    <property type="entry name" value="AB_hydrolase_sf"/>
</dbReference>
<evidence type="ECO:0000313" key="2">
    <source>
        <dbReference type="EMBL" id="NYJ05573.1"/>
    </source>
</evidence>
<dbReference type="GO" id="GO:0016020">
    <property type="term" value="C:membrane"/>
    <property type="evidence" value="ECO:0007669"/>
    <property type="project" value="TreeGrafter"/>
</dbReference>
<dbReference type="Proteomes" id="UP000541969">
    <property type="component" value="Unassembled WGS sequence"/>
</dbReference>
<sequence>MISRTGISCATGGSGDDLLLLLHGLGATGAVWERLLPLVHGRWVAPDLRGHGRSLAAPPYGYAVHAADMAELVTELGAGRVTVLAHSFGGVVGALLGSGEFGVDVDRVVAVGTKLEWTGEEESGARALADRPGKVFATRDEAAARHLALAGLRGLASPGDEVALAGVREVEGGWTVALDNRVFSAVGPSVTGILRRCLAPLHLAAGDGDAMVSLPAMQRIDPTARLIPGAGHNAHWESPAAVWSLMG</sequence>
<reference evidence="2 3" key="1">
    <citation type="submission" date="2020-07" db="EMBL/GenBank/DDBJ databases">
        <title>Sequencing the genomes of 1000 actinobacteria strains.</title>
        <authorList>
            <person name="Klenk H.-P."/>
        </authorList>
    </citation>
    <scope>NUCLEOTIDE SEQUENCE [LARGE SCALE GENOMIC DNA]</scope>
    <source>
        <strain evidence="2 3">DSM 104001</strain>
    </source>
</reference>
<dbReference type="RefSeq" id="WP_179716210.1">
    <property type="nucleotide sequence ID" value="NZ_JACBZT010000001.1"/>
</dbReference>
<dbReference type="Gene3D" id="3.40.50.1820">
    <property type="entry name" value="alpha/beta hydrolase"/>
    <property type="match status" value="1"/>
</dbReference>
<proteinExistence type="predicted"/>